<feature type="non-terminal residue" evidence="8">
    <location>
        <position position="1"/>
    </location>
</feature>
<dbReference type="PROSITE" id="PS01359">
    <property type="entry name" value="ZF_PHD_1"/>
    <property type="match status" value="1"/>
</dbReference>
<dbReference type="InterPro" id="IPR019786">
    <property type="entry name" value="Zinc_finger_PHD-type_CS"/>
</dbReference>
<dbReference type="AlphaFoldDB" id="A0A9P6A644"/>
<evidence type="ECO:0000259" key="7">
    <source>
        <dbReference type="PROSITE" id="PS50016"/>
    </source>
</evidence>
<sequence length="56" mass="6656">ADDDKLYCVCKTKYDEDRVMIACDRCDEWYHTQCVSMTDLEVDLVDQFICPLCIQR</sequence>
<dbReference type="InterPro" id="IPR037869">
    <property type="entry name" value="Spp1/CFP1"/>
</dbReference>
<protein>
    <recommendedName>
        <fullName evidence="7">PHD-type domain-containing protein</fullName>
    </recommendedName>
</protein>
<dbReference type="PANTHER" id="PTHR46174">
    <property type="entry name" value="CXXC-TYPE ZINC FINGER PROTEIN 1"/>
    <property type="match status" value="1"/>
</dbReference>
<dbReference type="InterPro" id="IPR013083">
    <property type="entry name" value="Znf_RING/FYVE/PHD"/>
</dbReference>
<keyword evidence="3 6" id="KW-0863">Zinc-finger</keyword>
<evidence type="ECO:0000256" key="2">
    <source>
        <dbReference type="ARBA" id="ARBA00022723"/>
    </source>
</evidence>
<comment type="caution">
    <text evidence="8">The sequence shown here is derived from an EMBL/GenBank/DDBJ whole genome shotgun (WGS) entry which is preliminary data.</text>
</comment>
<organism evidence="8 9">
    <name type="scientific">Pleurotus eryngii</name>
    <name type="common">Boletus of the steppes</name>
    <dbReference type="NCBI Taxonomy" id="5323"/>
    <lineage>
        <taxon>Eukaryota</taxon>
        <taxon>Fungi</taxon>
        <taxon>Dikarya</taxon>
        <taxon>Basidiomycota</taxon>
        <taxon>Agaricomycotina</taxon>
        <taxon>Agaricomycetes</taxon>
        <taxon>Agaricomycetidae</taxon>
        <taxon>Agaricales</taxon>
        <taxon>Pleurotineae</taxon>
        <taxon>Pleurotaceae</taxon>
        <taxon>Pleurotus</taxon>
    </lineage>
</organism>
<dbReference type="GO" id="GO:0045893">
    <property type="term" value="P:positive regulation of DNA-templated transcription"/>
    <property type="evidence" value="ECO:0007669"/>
    <property type="project" value="TreeGrafter"/>
</dbReference>
<dbReference type="GO" id="GO:0008270">
    <property type="term" value="F:zinc ion binding"/>
    <property type="evidence" value="ECO:0007669"/>
    <property type="project" value="UniProtKB-KW"/>
</dbReference>
<dbReference type="SUPFAM" id="SSF57903">
    <property type="entry name" value="FYVE/PHD zinc finger"/>
    <property type="match status" value="1"/>
</dbReference>
<evidence type="ECO:0000256" key="6">
    <source>
        <dbReference type="PROSITE-ProRule" id="PRU00146"/>
    </source>
</evidence>
<reference evidence="8" key="1">
    <citation type="submission" date="2020-11" db="EMBL/GenBank/DDBJ databases">
        <authorList>
            <consortium name="DOE Joint Genome Institute"/>
            <person name="Ahrendt S."/>
            <person name="Riley R."/>
            <person name="Andreopoulos W."/>
            <person name="Labutti K."/>
            <person name="Pangilinan J."/>
            <person name="Ruiz-Duenas F.J."/>
            <person name="Barrasa J.M."/>
            <person name="Sanchez-Garcia M."/>
            <person name="Camarero S."/>
            <person name="Miyauchi S."/>
            <person name="Serrano A."/>
            <person name="Linde D."/>
            <person name="Babiker R."/>
            <person name="Drula E."/>
            <person name="Ayuso-Fernandez I."/>
            <person name="Pacheco R."/>
            <person name="Padilla G."/>
            <person name="Ferreira P."/>
            <person name="Barriuso J."/>
            <person name="Kellner H."/>
            <person name="Castanera R."/>
            <person name="Alfaro M."/>
            <person name="Ramirez L."/>
            <person name="Pisabarro A.G."/>
            <person name="Kuo A."/>
            <person name="Tritt A."/>
            <person name="Lipzen A."/>
            <person name="He G."/>
            <person name="Yan M."/>
            <person name="Ng V."/>
            <person name="Cullen D."/>
            <person name="Martin F."/>
            <person name="Rosso M.-N."/>
            <person name="Henrissat B."/>
            <person name="Hibbett D."/>
            <person name="Martinez A.T."/>
            <person name="Grigoriev I.V."/>
        </authorList>
    </citation>
    <scope>NUCLEOTIDE SEQUENCE</scope>
    <source>
        <strain evidence="8">ATCC 90797</strain>
    </source>
</reference>
<gene>
    <name evidence="8" type="ORF">BDN71DRAFT_1350382</name>
</gene>
<dbReference type="PROSITE" id="PS50016">
    <property type="entry name" value="ZF_PHD_2"/>
    <property type="match status" value="1"/>
</dbReference>
<feature type="domain" description="PHD-type" evidence="7">
    <location>
        <begin position="5"/>
        <end position="56"/>
    </location>
</feature>
<evidence type="ECO:0000313" key="9">
    <source>
        <dbReference type="Proteomes" id="UP000807025"/>
    </source>
</evidence>
<dbReference type="PANTHER" id="PTHR46174:SF1">
    <property type="entry name" value="CXXC-TYPE ZINC FINGER PROTEIN 1"/>
    <property type="match status" value="1"/>
</dbReference>
<comment type="subcellular location">
    <subcellularLocation>
        <location evidence="1">Nucleus</location>
    </subcellularLocation>
</comment>
<keyword evidence="2" id="KW-0479">Metal-binding</keyword>
<name>A0A9P6A644_PLEER</name>
<dbReference type="SMART" id="SM00249">
    <property type="entry name" value="PHD"/>
    <property type="match status" value="1"/>
</dbReference>
<evidence type="ECO:0000256" key="5">
    <source>
        <dbReference type="ARBA" id="ARBA00023242"/>
    </source>
</evidence>
<evidence type="ECO:0000256" key="4">
    <source>
        <dbReference type="ARBA" id="ARBA00022833"/>
    </source>
</evidence>
<dbReference type="Proteomes" id="UP000807025">
    <property type="component" value="Unassembled WGS sequence"/>
</dbReference>
<dbReference type="InterPro" id="IPR019787">
    <property type="entry name" value="Znf_PHD-finger"/>
</dbReference>
<dbReference type="GO" id="GO:0048188">
    <property type="term" value="C:Set1C/COMPASS complex"/>
    <property type="evidence" value="ECO:0007669"/>
    <property type="project" value="InterPro"/>
</dbReference>
<dbReference type="Pfam" id="PF00628">
    <property type="entry name" value="PHD"/>
    <property type="match status" value="1"/>
</dbReference>
<accession>A0A9P6A644</accession>
<dbReference type="Gene3D" id="3.30.40.10">
    <property type="entry name" value="Zinc/RING finger domain, C3HC4 (zinc finger)"/>
    <property type="match status" value="1"/>
</dbReference>
<dbReference type="EMBL" id="MU154530">
    <property type="protein sequence ID" value="KAF9499712.1"/>
    <property type="molecule type" value="Genomic_DNA"/>
</dbReference>
<evidence type="ECO:0000256" key="1">
    <source>
        <dbReference type="ARBA" id="ARBA00004123"/>
    </source>
</evidence>
<feature type="non-terminal residue" evidence="8">
    <location>
        <position position="56"/>
    </location>
</feature>
<dbReference type="OrthoDB" id="436852at2759"/>
<proteinExistence type="predicted"/>
<keyword evidence="4" id="KW-0862">Zinc</keyword>
<evidence type="ECO:0000313" key="8">
    <source>
        <dbReference type="EMBL" id="KAF9499712.1"/>
    </source>
</evidence>
<evidence type="ECO:0000256" key="3">
    <source>
        <dbReference type="ARBA" id="ARBA00022771"/>
    </source>
</evidence>
<keyword evidence="9" id="KW-1185">Reference proteome</keyword>
<dbReference type="InterPro" id="IPR001965">
    <property type="entry name" value="Znf_PHD"/>
</dbReference>
<keyword evidence="5" id="KW-0539">Nucleus</keyword>
<dbReference type="InterPro" id="IPR011011">
    <property type="entry name" value="Znf_FYVE_PHD"/>
</dbReference>